<gene>
    <name evidence="1" type="ORF">Q4490_12860</name>
</gene>
<reference evidence="1" key="1">
    <citation type="submission" date="2023-07" db="EMBL/GenBank/DDBJ databases">
        <title>Genome content predicts the carbon catabolic preferences of heterotrophic bacteria.</title>
        <authorList>
            <person name="Gralka M."/>
        </authorList>
    </citation>
    <scope>NUCLEOTIDE SEQUENCE</scope>
    <source>
        <strain evidence="1">I2M16</strain>
    </source>
</reference>
<comment type="caution">
    <text evidence="1">The sequence shown here is derived from an EMBL/GenBank/DDBJ whole genome shotgun (WGS) entry which is preliminary data.</text>
</comment>
<dbReference type="Pfam" id="PF14907">
    <property type="entry name" value="NTP_transf_5"/>
    <property type="match status" value="1"/>
</dbReference>
<sequence length="365" mass="41605">MIPHDCVNLCQLLNGRAAGHQLSLAEWNTVIQLARSANVLGILFHRLDARDELSKIPSVVQWHLSSAAVIAEKYRRDAVQEVERLWPILHACDQPLILLKGAAYVLGERAFAKGRTFSDIDILVPKANLSYVESQLQWLGWGSSHHSDYDQRYYREWMHELPPLVHAKRGTVLDLHHTILPLTASLKPDADKLLKEAQAFSEHVSTLSSIDQVLHTATHLFMDSEFDHAFRDLLDFDGLMRELKPDDDLLDQIIGRAASLDLLPPLYYAMRYSRLLFETPIPDSAMLRVSEAWTPKLGTTIMDWLFIPVLLPPHTMYQSSLRAYCAKKLLFIRGHALRMPAHLLIRHLSFKAFVAPFIEEKKPSS</sequence>
<dbReference type="RefSeq" id="WP_215150251.1">
    <property type="nucleotide sequence ID" value="NZ_JAHHDZ010000001.1"/>
</dbReference>
<dbReference type="Proteomes" id="UP001169862">
    <property type="component" value="Unassembled WGS sequence"/>
</dbReference>
<evidence type="ECO:0000313" key="2">
    <source>
        <dbReference type="Proteomes" id="UP001169862"/>
    </source>
</evidence>
<proteinExistence type="predicted"/>
<dbReference type="InterPro" id="IPR039498">
    <property type="entry name" value="NTP_transf_5"/>
</dbReference>
<dbReference type="EMBL" id="JAUOPG010000008">
    <property type="protein sequence ID" value="MDO6454458.1"/>
    <property type="molecule type" value="Genomic_DNA"/>
</dbReference>
<name>A0AAW7XM26_9GAMM</name>
<organism evidence="1 2">
    <name type="scientific">Neptunomonas phycophila</name>
    <dbReference type="NCBI Taxonomy" id="1572645"/>
    <lineage>
        <taxon>Bacteria</taxon>
        <taxon>Pseudomonadati</taxon>
        <taxon>Pseudomonadota</taxon>
        <taxon>Gammaproteobacteria</taxon>
        <taxon>Oceanospirillales</taxon>
        <taxon>Oceanospirillaceae</taxon>
        <taxon>Neptunomonas</taxon>
    </lineage>
</organism>
<protein>
    <submittedName>
        <fullName evidence="1">Nucleotidyltransferase family protein</fullName>
    </submittedName>
</protein>
<dbReference type="AlphaFoldDB" id="A0AAW7XM26"/>
<evidence type="ECO:0000313" key="1">
    <source>
        <dbReference type="EMBL" id="MDO6454458.1"/>
    </source>
</evidence>
<accession>A0AAW7XM26</accession>